<dbReference type="GeneID" id="18254600"/>
<proteinExistence type="predicted"/>
<dbReference type="AlphaFoldDB" id="G0RY68"/>
<dbReference type="OrthoDB" id="346839at2759"/>
<keyword evidence="6" id="KW-1185">Reference proteome</keyword>
<evidence type="ECO:0000313" key="5">
    <source>
        <dbReference type="EMBL" id="EGS23854.1"/>
    </source>
</evidence>
<dbReference type="InterPro" id="IPR012677">
    <property type="entry name" value="Nucleotide-bd_a/b_plait_sf"/>
</dbReference>
<dbReference type="GO" id="GO:0005634">
    <property type="term" value="C:nucleus"/>
    <property type="evidence" value="ECO:0007669"/>
    <property type="project" value="TreeGrafter"/>
</dbReference>
<evidence type="ECO:0000256" key="1">
    <source>
        <dbReference type="ARBA" id="ARBA00022884"/>
    </source>
</evidence>
<dbReference type="GO" id="GO:0003729">
    <property type="term" value="F:mRNA binding"/>
    <property type="evidence" value="ECO:0007669"/>
    <property type="project" value="TreeGrafter"/>
</dbReference>
<dbReference type="PANTHER" id="PTHR19965:SF35">
    <property type="entry name" value="RNA ANNEALING PROTEIN YRA1"/>
    <property type="match status" value="1"/>
</dbReference>
<reference evidence="5 6" key="1">
    <citation type="journal article" date="2011" name="Cell">
        <title>Insight into structure and assembly of the nuclear pore complex by utilizing the genome of a eukaryotic thermophile.</title>
        <authorList>
            <person name="Amlacher S."/>
            <person name="Sarges P."/>
            <person name="Flemming D."/>
            <person name="van Noort V."/>
            <person name="Kunze R."/>
            <person name="Devos D.P."/>
            <person name="Arumugam M."/>
            <person name="Bork P."/>
            <person name="Hurt E."/>
        </authorList>
    </citation>
    <scope>NUCLEOTIDE SEQUENCE [LARGE SCALE GENOMIC DNA]</scope>
    <source>
        <strain evidence="6">DSM 1495 / CBS 144.50 / IMI 039719</strain>
    </source>
</reference>
<feature type="compositionally biased region" description="Low complexity" evidence="3">
    <location>
        <begin position="245"/>
        <end position="270"/>
    </location>
</feature>
<dbReference type="SUPFAM" id="SSF54928">
    <property type="entry name" value="RNA-binding domain, RBD"/>
    <property type="match status" value="1"/>
</dbReference>
<evidence type="ECO:0000256" key="3">
    <source>
        <dbReference type="SAM" id="MobiDB-lite"/>
    </source>
</evidence>
<dbReference type="Proteomes" id="UP000008066">
    <property type="component" value="Unassembled WGS sequence"/>
</dbReference>
<dbReference type="SMART" id="SM01218">
    <property type="entry name" value="FoP_duplication"/>
    <property type="match status" value="1"/>
</dbReference>
<evidence type="ECO:0000259" key="4">
    <source>
        <dbReference type="PROSITE" id="PS50102"/>
    </source>
</evidence>
<feature type="compositionally biased region" description="Polar residues" evidence="3">
    <location>
        <begin position="31"/>
        <end position="49"/>
    </location>
</feature>
<gene>
    <name evidence="5" type="ORF">CTHT_0005620</name>
</gene>
<dbReference type="HOGENOM" id="CLU_052367_2_0_1"/>
<dbReference type="InterPro" id="IPR025715">
    <property type="entry name" value="FoP_C"/>
</dbReference>
<dbReference type="SMART" id="SM00360">
    <property type="entry name" value="RRM"/>
    <property type="match status" value="1"/>
</dbReference>
<feature type="compositionally biased region" description="Basic residues" evidence="3">
    <location>
        <begin position="216"/>
        <end position="230"/>
    </location>
</feature>
<organism evidence="6">
    <name type="scientific">Chaetomium thermophilum (strain DSM 1495 / CBS 144.50 / IMI 039719)</name>
    <name type="common">Thermochaetoides thermophila</name>
    <dbReference type="NCBI Taxonomy" id="759272"/>
    <lineage>
        <taxon>Eukaryota</taxon>
        <taxon>Fungi</taxon>
        <taxon>Dikarya</taxon>
        <taxon>Ascomycota</taxon>
        <taxon>Pezizomycotina</taxon>
        <taxon>Sordariomycetes</taxon>
        <taxon>Sordariomycetidae</taxon>
        <taxon>Sordariales</taxon>
        <taxon>Chaetomiaceae</taxon>
        <taxon>Thermochaetoides</taxon>
    </lineage>
</organism>
<dbReference type="Gene3D" id="3.30.70.330">
    <property type="match status" value="1"/>
</dbReference>
<dbReference type="eggNOG" id="KOG0533">
    <property type="taxonomic scope" value="Eukaryota"/>
</dbReference>
<dbReference type="InterPro" id="IPR051229">
    <property type="entry name" value="ALYREF_mRNA_export"/>
</dbReference>
<dbReference type="PANTHER" id="PTHR19965">
    <property type="entry name" value="RNA AND EXPORT FACTOR BINDING PROTEIN"/>
    <property type="match status" value="1"/>
</dbReference>
<sequence>MSGKLDQTLDEILSSQRRDRNRRRSRRSSGAKATTNTAPAGGVQKSSKAARNATKPTPAKTGGLTGESKIVVSNLPKDVSEAQIKGILGGRLDPCDTMSWSLGTGRRRLSTLGLEEYFQQSVGQVKKVELSYGPGGVSRGIAHVTFHHADGASKAFASLNGLLIDNKPVKVEVVVANADLIPQPKPLAARIAQPKAQPKSAATVKNTNGNKEGGAGKKKTRRGRSNRPVKKTLEELDSEMADYFASANTNDTNANNANGTSSATAAGGDAPMEEDVL</sequence>
<feature type="region of interest" description="Disordered" evidence="3">
    <location>
        <begin position="1"/>
        <end position="65"/>
    </location>
</feature>
<dbReference type="EMBL" id="GL988032">
    <property type="protein sequence ID" value="EGS23854.1"/>
    <property type="molecule type" value="Genomic_DNA"/>
</dbReference>
<protein>
    <submittedName>
        <fullName evidence="5">Putative RNA annealing protein</fullName>
    </submittedName>
</protein>
<keyword evidence="1 2" id="KW-0694">RNA-binding</keyword>
<dbReference type="STRING" id="759272.G0RY68"/>
<dbReference type="PROSITE" id="PS50102">
    <property type="entry name" value="RRM"/>
    <property type="match status" value="1"/>
</dbReference>
<dbReference type="Pfam" id="PF00076">
    <property type="entry name" value="RRM_1"/>
    <property type="match status" value="1"/>
</dbReference>
<dbReference type="InterPro" id="IPR035979">
    <property type="entry name" value="RBD_domain_sf"/>
</dbReference>
<dbReference type="RefSeq" id="XP_006691096.1">
    <property type="nucleotide sequence ID" value="XM_006691033.1"/>
</dbReference>
<dbReference type="OMA" id="NEFGPIK"/>
<accession>G0RY68</accession>
<dbReference type="KEGG" id="cthr:CTHT_0005620"/>
<evidence type="ECO:0000313" key="6">
    <source>
        <dbReference type="Proteomes" id="UP000008066"/>
    </source>
</evidence>
<dbReference type="InterPro" id="IPR000504">
    <property type="entry name" value="RRM_dom"/>
</dbReference>
<feature type="compositionally biased region" description="Basic residues" evidence="3">
    <location>
        <begin position="19"/>
        <end position="29"/>
    </location>
</feature>
<name>G0RY68_CHATD</name>
<evidence type="ECO:0000256" key="2">
    <source>
        <dbReference type="PROSITE-ProRule" id="PRU00176"/>
    </source>
</evidence>
<feature type="domain" description="RRM" evidence="4">
    <location>
        <begin position="68"/>
        <end position="176"/>
    </location>
</feature>
<feature type="region of interest" description="Disordered" evidence="3">
    <location>
        <begin position="190"/>
        <end position="277"/>
    </location>
</feature>